<proteinExistence type="predicted"/>
<dbReference type="PROSITE" id="PS50922">
    <property type="entry name" value="TLC"/>
    <property type="match status" value="1"/>
</dbReference>
<dbReference type="GO" id="GO:0055088">
    <property type="term" value="P:lipid homeostasis"/>
    <property type="evidence" value="ECO:0007669"/>
    <property type="project" value="TreeGrafter"/>
</dbReference>
<reference evidence="8" key="2">
    <citation type="submission" date="2021-02" db="EMBL/GenBank/DDBJ databases">
        <authorList>
            <person name="Kimball J.A."/>
            <person name="Haas M.W."/>
            <person name="Macchietto M."/>
            <person name="Kono T."/>
            <person name="Duquette J."/>
            <person name="Shao M."/>
        </authorList>
    </citation>
    <scope>NUCLEOTIDE SEQUENCE</scope>
    <source>
        <tissue evidence="8">Fresh leaf tissue</tissue>
    </source>
</reference>
<evidence type="ECO:0000256" key="2">
    <source>
        <dbReference type="ARBA" id="ARBA00022692"/>
    </source>
</evidence>
<protein>
    <recommendedName>
        <fullName evidence="7">TLC domain-containing protein</fullName>
    </recommendedName>
</protein>
<dbReference type="InterPro" id="IPR050846">
    <property type="entry name" value="TLCD"/>
</dbReference>
<gene>
    <name evidence="8" type="ORF">GUJ93_ZPchr0005g15628</name>
</gene>
<evidence type="ECO:0000256" key="1">
    <source>
        <dbReference type="ARBA" id="ARBA00004141"/>
    </source>
</evidence>
<reference evidence="8" key="1">
    <citation type="journal article" date="2021" name="bioRxiv">
        <title>Whole Genome Assembly and Annotation of Northern Wild Rice, Zizania palustris L., Supports a Whole Genome Duplication in the Zizania Genus.</title>
        <authorList>
            <person name="Haas M."/>
            <person name="Kono T."/>
            <person name="Macchietto M."/>
            <person name="Millas R."/>
            <person name="McGilp L."/>
            <person name="Shao M."/>
            <person name="Duquette J."/>
            <person name="Hirsch C.N."/>
            <person name="Kimball J."/>
        </authorList>
    </citation>
    <scope>NUCLEOTIDE SEQUENCE</scope>
    <source>
        <tissue evidence="8">Fresh leaf tissue</tissue>
    </source>
</reference>
<dbReference type="OrthoDB" id="10266980at2759"/>
<feature type="domain" description="TLC" evidence="7">
    <location>
        <begin position="61"/>
        <end position="284"/>
    </location>
</feature>
<feature type="transmembrane region" description="Helical" evidence="6">
    <location>
        <begin position="62"/>
        <end position="84"/>
    </location>
</feature>
<accession>A0A8J5SB10</accession>
<sequence>MTPRPITSCWCVVVPSVRRRLHRRSPVVSSGLNAPRLRQSDRLVSACDHALTPSTGLHRYRWSLAVTWASVSLVLVTLVAHAGVYDITREVSSRCFKGYNGLNDLHKVEWNNSKDVHGDIIIDRKSWVSDSMFGVSLGYFLTDLLMILWHFPSLGGKEYLLHHGLSMYAISLALLSGKGHVYILMVLFTEATTPFVNLRWYLDLAGRKSSKLYLFNGVALFTGWLVARIILFVYFFAHLYLHFDQVRTVFPLGFYSVVAVPPAMSAMNLLWFRKICKGMVKAMAGTKRGSQCVAETKAD</sequence>
<name>A0A8J5SB10_ZIZPA</name>
<dbReference type="PANTHER" id="PTHR13439">
    <property type="entry name" value="CT120 PROTEIN"/>
    <property type="match status" value="1"/>
</dbReference>
<dbReference type="Proteomes" id="UP000729402">
    <property type="component" value="Unassembled WGS sequence"/>
</dbReference>
<evidence type="ECO:0000256" key="6">
    <source>
        <dbReference type="SAM" id="Phobius"/>
    </source>
</evidence>
<dbReference type="EMBL" id="JAAALK010000284">
    <property type="protein sequence ID" value="KAG8068278.1"/>
    <property type="molecule type" value="Genomic_DNA"/>
</dbReference>
<feature type="transmembrane region" description="Helical" evidence="6">
    <location>
        <begin position="132"/>
        <end position="151"/>
    </location>
</feature>
<evidence type="ECO:0000256" key="5">
    <source>
        <dbReference type="PROSITE-ProRule" id="PRU00205"/>
    </source>
</evidence>
<evidence type="ECO:0000259" key="7">
    <source>
        <dbReference type="PROSITE" id="PS50922"/>
    </source>
</evidence>
<feature type="transmembrane region" description="Helical" evidence="6">
    <location>
        <begin position="214"/>
        <end position="237"/>
    </location>
</feature>
<comment type="caution">
    <text evidence="8">The sequence shown here is derived from an EMBL/GenBank/DDBJ whole genome shotgun (WGS) entry which is preliminary data.</text>
</comment>
<dbReference type="GO" id="GO:0016020">
    <property type="term" value="C:membrane"/>
    <property type="evidence" value="ECO:0007669"/>
    <property type="project" value="UniProtKB-SubCell"/>
</dbReference>
<evidence type="ECO:0000256" key="4">
    <source>
        <dbReference type="ARBA" id="ARBA00023136"/>
    </source>
</evidence>
<feature type="transmembrane region" description="Helical" evidence="6">
    <location>
        <begin position="249"/>
        <end position="271"/>
    </location>
</feature>
<dbReference type="AlphaFoldDB" id="A0A8J5SB10"/>
<dbReference type="GO" id="GO:0005783">
    <property type="term" value="C:endoplasmic reticulum"/>
    <property type="evidence" value="ECO:0007669"/>
    <property type="project" value="TreeGrafter"/>
</dbReference>
<evidence type="ECO:0000256" key="3">
    <source>
        <dbReference type="ARBA" id="ARBA00022989"/>
    </source>
</evidence>
<evidence type="ECO:0000313" key="9">
    <source>
        <dbReference type="Proteomes" id="UP000729402"/>
    </source>
</evidence>
<dbReference type="Pfam" id="PF03798">
    <property type="entry name" value="TRAM_LAG1_CLN8"/>
    <property type="match status" value="1"/>
</dbReference>
<dbReference type="PANTHER" id="PTHR13439:SF54">
    <property type="entry name" value="OS05G0485300 PROTEIN"/>
    <property type="match status" value="1"/>
</dbReference>
<comment type="subcellular location">
    <subcellularLocation>
        <location evidence="1">Membrane</location>
        <topology evidence="1">Multi-pass membrane protein</topology>
    </subcellularLocation>
</comment>
<keyword evidence="3 6" id="KW-1133">Transmembrane helix</keyword>
<keyword evidence="9" id="KW-1185">Reference proteome</keyword>
<keyword evidence="4 5" id="KW-0472">Membrane</keyword>
<organism evidence="8 9">
    <name type="scientific">Zizania palustris</name>
    <name type="common">Northern wild rice</name>
    <dbReference type="NCBI Taxonomy" id="103762"/>
    <lineage>
        <taxon>Eukaryota</taxon>
        <taxon>Viridiplantae</taxon>
        <taxon>Streptophyta</taxon>
        <taxon>Embryophyta</taxon>
        <taxon>Tracheophyta</taxon>
        <taxon>Spermatophyta</taxon>
        <taxon>Magnoliopsida</taxon>
        <taxon>Liliopsida</taxon>
        <taxon>Poales</taxon>
        <taxon>Poaceae</taxon>
        <taxon>BOP clade</taxon>
        <taxon>Oryzoideae</taxon>
        <taxon>Oryzeae</taxon>
        <taxon>Zizaniinae</taxon>
        <taxon>Zizania</taxon>
    </lineage>
</organism>
<dbReference type="InterPro" id="IPR006634">
    <property type="entry name" value="TLC-dom"/>
</dbReference>
<evidence type="ECO:0000313" key="8">
    <source>
        <dbReference type="EMBL" id="KAG8068278.1"/>
    </source>
</evidence>
<dbReference type="SMART" id="SM00724">
    <property type="entry name" value="TLC"/>
    <property type="match status" value="1"/>
</dbReference>
<keyword evidence="2 5" id="KW-0812">Transmembrane</keyword>